<dbReference type="AlphaFoldDB" id="A0A0B0MGB4"/>
<dbReference type="Proteomes" id="UP000032142">
    <property type="component" value="Unassembled WGS sequence"/>
</dbReference>
<proteinExistence type="predicted"/>
<gene>
    <name evidence="2" type="ORF">F383_38304</name>
</gene>
<comment type="caution">
    <text evidence="2">The sequence shown here is derived from an EMBL/GenBank/DDBJ whole genome shotgun (WGS) entry which is preliminary data.</text>
</comment>
<organism evidence="2 3">
    <name type="scientific">Gossypium arboreum</name>
    <name type="common">Tree cotton</name>
    <name type="synonym">Gossypium nanking</name>
    <dbReference type="NCBI Taxonomy" id="29729"/>
    <lineage>
        <taxon>Eukaryota</taxon>
        <taxon>Viridiplantae</taxon>
        <taxon>Streptophyta</taxon>
        <taxon>Embryophyta</taxon>
        <taxon>Tracheophyta</taxon>
        <taxon>Spermatophyta</taxon>
        <taxon>Magnoliopsida</taxon>
        <taxon>eudicotyledons</taxon>
        <taxon>Gunneridae</taxon>
        <taxon>Pentapetalae</taxon>
        <taxon>rosids</taxon>
        <taxon>malvids</taxon>
        <taxon>Malvales</taxon>
        <taxon>Malvaceae</taxon>
        <taxon>Malvoideae</taxon>
        <taxon>Gossypium</taxon>
    </lineage>
</organism>
<evidence type="ECO:0000313" key="2">
    <source>
        <dbReference type="EMBL" id="KHF99426.1"/>
    </source>
</evidence>
<evidence type="ECO:0000256" key="1">
    <source>
        <dbReference type="SAM" id="MobiDB-lite"/>
    </source>
</evidence>
<evidence type="ECO:0000313" key="3">
    <source>
        <dbReference type="Proteomes" id="UP000032142"/>
    </source>
</evidence>
<reference evidence="3" key="1">
    <citation type="submission" date="2014-09" db="EMBL/GenBank/DDBJ databases">
        <authorList>
            <person name="Mudge J."/>
            <person name="Ramaraj T."/>
            <person name="Lindquist I.E."/>
            <person name="Bharti A.K."/>
            <person name="Sundararajan A."/>
            <person name="Cameron C.T."/>
            <person name="Woodward J.E."/>
            <person name="May G.D."/>
            <person name="Brubaker C."/>
            <person name="Broadhvest J."/>
            <person name="Wilkins T.A."/>
        </authorList>
    </citation>
    <scope>NUCLEOTIDE SEQUENCE</scope>
    <source>
        <strain evidence="3">cv. AKA8401</strain>
    </source>
</reference>
<protein>
    <submittedName>
        <fullName evidence="2">1-deoxy-D-xylulose-5-phosphate synthase</fullName>
    </submittedName>
</protein>
<sequence>MTRLKPCHTQSRHTVMSHGRVPAEPKLSPIRERPLCGFLPIPKPINTHYRRRKMETEKKGKELTQGSRLIHLRSRIHHQD</sequence>
<keyword evidence="3" id="KW-1185">Reference proteome</keyword>
<dbReference type="EMBL" id="JRRC01078165">
    <property type="protein sequence ID" value="KHF99426.1"/>
    <property type="molecule type" value="Genomic_DNA"/>
</dbReference>
<name>A0A0B0MGB4_GOSAR</name>
<accession>A0A0B0MGB4</accession>
<feature type="region of interest" description="Disordered" evidence="1">
    <location>
        <begin position="1"/>
        <end position="27"/>
    </location>
</feature>
<feature type="compositionally biased region" description="Basic residues" evidence="1">
    <location>
        <begin position="70"/>
        <end position="80"/>
    </location>
</feature>
<feature type="region of interest" description="Disordered" evidence="1">
    <location>
        <begin position="52"/>
        <end position="80"/>
    </location>
</feature>